<name>A0A0L7K5G1_OPEBR</name>
<dbReference type="GO" id="GO:0003676">
    <property type="term" value="F:nucleic acid binding"/>
    <property type="evidence" value="ECO:0007669"/>
    <property type="project" value="InterPro"/>
</dbReference>
<dbReference type="InterPro" id="IPR005312">
    <property type="entry name" value="DUF1759"/>
</dbReference>
<accession>A0A0L7K5G1</accession>
<feature type="non-terminal residue" evidence="3">
    <location>
        <position position="440"/>
    </location>
</feature>
<comment type="caution">
    <text evidence="3">The sequence shown here is derived from an EMBL/GenBank/DDBJ whole genome shotgun (WGS) entry which is preliminary data.</text>
</comment>
<dbReference type="SMART" id="SM00343">
    <property type="entry name" value="ZnF_C2HC"/>
    <property type="match status" value="2"/>
</dbReference>
<keyword evidence="1" id="KW-0862">Zinc</keyword>
<dbReference type="PROSITE" id="PS50158">
    <property type="entry name" value="ZF_CCHC"/>
    <property type="match status" value="1"/>
</dbReference>
<dbReference type="EMBL" id="JTDY01010678">
    <property type="protein sequence ID" value="KOB58105.1"/>
    <property type="molecule type" value="Genomic_DNA"/>
</dbReference>
<dbReference type="PANTHER" id="PTHR47331:SF1">
    <property type="entry name" value="GAG-LIKE PROTEIN"/>
    <property type="match status" value="1"/>
</dbReference>
<dbReference type="Pfam" id="PF03564">
    <property type="entry name" value="DUF1759"/>
    <property type="match status" value="1"/>
</dbReference>
<reference evidence="3 4" key="1">
    <citation type="journal article" date="2015" name="Genome Biol. Evol.">
        <title>The genome of winter moth (Operophtera brumata) provides a genomic perspective on sexual dimorphism and phenology.</title>
        <authorList>
            <person name="Derks M.F."/>
            <person name="Smit S."/>
            <person name="Salis L."/>
            <person name="Schijlen E."/>
            <person name="Bossers A."/>
            <person name="Mateman C."/>
            <person name="Pijl A.S."/>
            <person name="de Ridder D."/>
            <person name="Groenen M.A."/>
            <person name="Visser M.E."/>
            <person name="Megens H.J."/>
        </authorList>
    </citation>
    <scope>NUCLEOTIDE SEQUENCE [LARGE SCALE GENOMIC DNA]</scope>
    <source>
        <strain evidence="3">WM2013NL</strain>
        <tissue evidence="3">Head and thorax</tissue>
    </source>
</reference>
<proteinExistence type="predicted"/>
<evidence type="ECO:0000259" key="2">
    <source>
        <dbReference type="PROSITE" id="PS50158"/>
    </source>
</evidence>
<dbReference type="STRING" id="104452.A0A0L7K5G1"/>
<keyword evidence="1" id="KW-0863">Zinc-finger</keyword>
<keyword evidence="1" id="KW-0479">Metal-binding</keyword>
<dbReference type="GO" id="GO:0008270">
    <property type="term" value="F:zinc ion binding"/>
    <property type="evidence" value="ECO:0007669"/>
    <property type="project" value="UniProtKB-KW"/>
</dbReference>
<evidence type="ECO:0000256" key="1">
    <source>
        <dbReference type="PROSITE-ProRule" id="PRU00047"/>
    </source>
</evidence>
<organism evidence="3 4">
    <name type="scientific">Operophtera brumata</name>
    <name type="common">Winter moth</name>
    <name type="synonym">Phalaena brumata</name>
    <dbReference type="NCBI Taxonomy" id="104452"/>
    <lineage>
        <taxon>Eukaryota</taxon>
        <taxon>Metazoa</taxon>
        <taxon>Ecdysozoa</taxon>
        <taxon>Arthropoda</taxon>
        <taxon>Hexapoda</taxon>
        <taxon>Insecta</taxon>
        <taxon>Pterygota</taxon>
        <taxon>Neoptera</taxon>
        <taxon>Endopterygota</taxon>
        <taxon>Lepidoptera</taxon>
        <taxon>Glossata</taxon>
        <taxon>Ditrysia</taxon>
        <taxon>Geometroidea</taxon>
        <taxon>Geometridae</taxon>
        <taxon>Larentiinae</taxon>
        <taxon>Operophtera</taxon>
    </lineage>
</organism>
<evidence type="ECO:0000313" key="3">
    <source>
        <dbReference type="EMBL" id="KOB58105.1"/>
    </source>
</evidence>
<sequence length="440" mass="49238">MTEEKELIKKRGSIKGRITAFANHLTSLDASSLSSSEARELQLRIGKIESLYDQYDEVQLKIECSTDSSDLQASERTEFENHYYRILADAQGIIEPVTKESSVILKRVIDQLNKNLRALESLGQPIEHWDTLLIYIVTQKLDAKTFREWEEHKGTLSKDKPISLNSFLEFMRNRADLIETIELSQNSATSSKHATKIKAMVSSYQSGNNKNNSTSSSTMKPCPNCNDDHYLNNCPKFLALSSDARYKLLPTYKICFNCFRSGHYANSCRKPGCKVCKRKHHTLIHVNEFSASKQLSTCVPIATADCDNSTRSTNSEPTVTNTQNSNVALMGSISTTCETSGHSDVLLSTALVKLRDNENREVIARAILDSGSTSCLMTERLHKQLNLPADRTDRTVVADPHFYSPAAVDLIIGADIFWDIIGSQNIKLGDGKPILYETRL</sequence>
<keyword evidence="4" id="KW-1185">Reference proteome</keyword>
<gene>
    <name evidence="3" type="ORF">OBRU01_25530</name>
</gene>
<dbReference type="PANTHER" id="PTHR47331">
    <property type="entry name" value="PHD-TYPE DOMAIN-CONTAINING PROTEIN"/>
    <property type="match status" value="1"/>
</dbReference>
<dbReference type="InterPro" id="IPR001878">
    <property type="entry name" value="Znf_CCHC"/>
</dbReference>
<protein>
    <submittedName>
        <fullName evidence="3">Gag-pol polyprotein</fullName>
    </submittedName>
</protein>
<feature type="domain" description="CCHC-type" evidence="2">
    <location>
        <begin position="255"/>
        <end position="270"/>
    </location>
</feature>
<dbReference type="AlphaFoldDB" id="A0A0L7K5G1"/>
<dbReference type="Proteomes" id="UP000037510">
    <property type="component" value="Unassembled WGS sequence"/>
</dbReference>
<evidence type="ECO:0000313" key="4">
    <source>
        <dbReference type="Proteomes" id="UP000037510"/>
    </source>
</evidence>